<dbReference type="AlphaFoldDB" id="A0A8J2KMM3"/>
<proteinExistence type="predicted"/>
<dbReference type="Proteomes" id="UP000708208">
    <property type="component" value="Unassembled WGS sequence"/>
</dbReference>
<evidence type="ECO:0000313" key="3">
    <source>
        <dbReference type="Proteomes" id="UP000708208"/>
    </source>
</evidence>
<evidence type="ECO:0000313" key="2">
    <source>
        <dbReference type="EMBL" id="CAG7817800.1"/>
    </source>
</evidence>
<organism evidence="2 3">
    <name type="scientific">Allacma fusca</name>
    <dbReference type="NCBI Taxonomy" id="39272"/>
    <lineage>
        <taxon>Eukaryota</taxon>
        <taxon>Metazoa</taxon>
        <taxon>Ecdysozoa</taxon>
        <taxon>Arthropoda</taxon>
        <taxon>Hexapoda</taxon>
        <taxon>Collembola</taxon>
        <taxon>Symphypleona</taxon>
        <taxon>Sminthuridae</taxon>
        <taxon>Allacma</taxon>
    </lineage>
</organism>
<keyword evidence="3" id="KW-1185">Reference proteome</keyword>
<feature type="region of interest" description="Disordered" evidence="1">
    <location>
        <begin position="55"/>
        <end position="74"/>
    </location>
</feature>
<comment type="caution">
    <text evidence="2">The sequence shown here is derived from an EMBL/GenBank/DDBJ whole genome shotgun (WGS) entry which is preliminary data.</text>
</comment>
<dbReference type="EMBL" id="CAJVCH010403759">
    <property type="protein sequence ID" value="CAG7817800.1"/>
    <property type="molecule type" value="Genomic_DNA"/>
</dbReference>
<evidence type="ECO:0000256" key="1">
    <source>
        <dbReference type="SAM" id="MobiDB-lite"/>
    </source>
</evidence>
<accession>A0A8J2KMM3</accession>
<gene>
    <name evidence="2" type="ORF">AFUS01_LOCUS28346</name>
</gene>
<name>A0A8J2KMM3_9HEXA</name>
<reference evidence="2" key="1">
    <citation type="submission" date="2021-06" db="EMBL/GenBank/DDBJ databases">
        <authorList>
            <person name="Hodson N. C."/>
            <person name="Mongue J. A."/>
            <person name="Jaron S. K."/>
        </authorList>
    </citation>
    <scope>NUCLEOTIDE SEQUENCE</scope>
</reference>
<protein>
    <submittedName>
        <fullName evidence="2">Uncharacterized protein</fullName>
    </submittedName>
</protein>
<sequence>MVKLFLRRRKFVKKPLETTSQILSLQRASVPSSKVSDPGLQPGTKLKEMHAEENIVTRNQGDISSKSSSSSPWDTCTSCFSTLDFDESNSSTTGTCQDTNLQNLEFGNDMVWKSSYKLKMLQINPRPDILKVI</sequence>